<evidence type="ECO:0000256" key="8">
    <source>
        <dbReference type="SAM" id="Phobius"/>
    </source>
</evidence>
<dbReference type="EMBL" id="CP014167">
    <property type="protein sequence ID" value="ANS75901.1"/>
    <property type="molecule type" value="Genomic_DNA"/>
</dbReference>
<accession>A0A1B1N386</accession>
<evidence type="ECO:0000256" key="7">
    <source>
        <dbReference type="ARBA" id="ARBA00023136"/>
    </source>
</evidence>
<dbReference type="KEGG" id="pyg:AWM70_15985"/>
<comment type="similarity">
    <text evidence="2">Belongs to the amino acid-polyamine-organocation (APC) superfamily. Spore germination protein (SGP) (TC 2.A.3.9) family.</text>
</comment>
<sequence>MKAGKEQITSLQITFMVTIFEIGSAPLFLLGSHARQDAWLATAVGSAAGLPLLFLFFWIQSRAPGKDWTGQLKLGFGPYIGTILGAVYALYFAYESMRNVRDLGELTKLSLLPGTPMFLTMLIFIWTGGYAVWKGVAVVFRLPEMLLPVTLFMYAVVIAIFFLLKVPDYNRLTPVMENGFWPILQVALPDLVSFPFGQTVIFLMFWSFWEKKGIPIKQTLIGYLTVSLFLIFVNSVILAVLSAPIAAASEFPMLKAVHSLSSLRFVERLEILLSILLYVGLFVKMTMFFLCSVQAMAHITKKNGQVLDDPGRLADIWRFFY</sequence>
<dbReference type="Pfam" id="PF03845">
    <property type="entry name" value="Spore_permease"/>
    <property type="match status" value="1"/>
</dbReference>
<dbReference type="InterPro" id="IPR004761">
    <property type="entry name" value="Spore_GerAB"/>
</dbReference>
<feature type="transmembrane region" description="Helical" evidence="8">
    <location>
        <begin position="220"/>
        <end position="245"/>
    </location>
</feature>
<evidence type="ECO:0000313" key="9">
    <source>
        <dbReference type="EMBL" id="ANS75901.1"/>
    </source>
</evidence>
<keyword evidence="4" id="KW-0309">Germination</keyword>
<evidence type="ECO:0000256" key="2">
    <source>
        <dbReference type="ARBA" id="ARBA00007998"/>
    </source>
</evidence>
<feature type="transmembrane region" description="Helical" evidence="8">
    <location>
        <begin position="71"/>
        <end position="94"/>
    </location>
</feature>
<evidence type="ECO:0000256" key="6">
    <source>
        <dbReference type="ARBA" id="ARBA00022989"/>
    </source>
</evidence>
<feature type="transmembrane region" description="Helical" evidence="8">
    <location>
        <begin position="12"/>
        <end position="32"/>
    </location>
</feature>
<keyword evidence="5 8" id="KW-0812">Transmembrane</keyword>
<proteinExistence type="inferred from homology"/>
<dbReference type="PANTHER" id="PTHR34975:SF2">
    <property type="entry name" value="SPORE GERMINATION PROTEIN A2"/>
    <property type="match status" value="1"/>
</dbReference>
<keyword evidence="3" id="KW-0813">Transport</keyword>
<feature type="transmembrane region" description="Helical" evidence="8">
    <location>
        <begin position="145"/>
        <end position="164"/>
    </location>
</feature>
<evidence type="ECO:0000256" key="1">
    <source>
        <dbReference type="ARBA" id="ARBA00004141"/>
    </source>
</evidence>
<keyword evidence="7 8" id="KW-0472">Membrane</keyword>
<evidence type="ECO:0000256" key="3">
    <source>
        <dbReference type="ARBA" id="ARBA00022448"/>
    </source>
</evidence>
<feature type="transmembrane region" description="Helical" evidence="8">
    <location>
        <begin position="184"/>
        <end position="208"/>
    </location>
</feature>
<feature type="transmembrane region" description="Helical" evidence="8">
    <location>
        <begin position="271"/>
        <end position="293"/>
    </location>
</feature>
<dbReference type="RefSeq" id="WP_237167733.1">
    <property type="nucleotide sequence ID" value="NZ_CP014167.1"/>
</dbReference>
<keyword evidence="10" id="KW-1185">Reference proteome</keyword>
<evidence type="ECO:0000256" key="4">
    <source>
        <dbReference type="ARBA" id="ARBA00022544"/>
    </source>
</evidence>
<feature type="transmembrane region" description="Helical" evidence="8">
    <location>
        <begin position="114"/>
        <end position="133"/>
    </location>
</feature>
<gene>
    <name evidence="9" type="ORF">AWM70_15985</name>
</gene>
<organism evidence="9 10">
    <name type="scientific">Paenibacillus yonginensis</name>
    <dbReference type="NCBI Taxonomy" id="1462996"/>
    <lineage>
        <taxon>Bacteria</taxon>
        <taxon>Bacillati</taxon>
        <taxon>Bacillota</taxon>
        <taxon>Bacilli</taxon>
        <taxon>Bacillales</taxon>
        <taxon>Paenibacillaceae</taxon>
        <taxon>Paenibacillus</taxon>
    </lineage>
</organism>
<name>A0A1B1N386_9BACL</name>
<dbReference type="GO" id="GO:0016020">
    <property type="term" value="C:membrane"/>
    <property type="evidence" value="ECO:0007669"/>
    <property type="project" value="UniProtKB-SubCell"/>
</dbReference>
<dbReference type="Proteomes" id="UP000092573">
    <property type="component" value="Chromosome"/>
</dbReference>
<comment type="subcellular location">
    <subcellularLocation>
        <location evidence="1">Membrane</location>
        <topology evidence="1">Multi-pass membrane protein</topology>
    </subcellularLocation>
</comment>
<keyword evidence="6 8" id="KW-1133">Transmembrane helix</keyword>
<reference evidence="9 10" key="1">
    <citation type="submission" date="2016-01" db="EMBL/GenBank/DDBJ databases">
        <title>Complete Genome Sequence of Paenibacillus yonginensis DCY84, a novel Plant Growth-Promoting Bacteria with Elicitation of Induced Systemic Resistance.</title>
        <authorList>
            <person name="Kim Y.J."/>
            <person name="Yang D.C."/>
            <person name="Sukweenadhi J."/>
        </authorList>
    </citation>
    <scope>NUCLEOTIDE SEQUENCE [LARGE SCALE GENOMIC DNA]</scope>
    <source>
        <strain evidence="9 10">DCY84</strain>
    </source>
</reference>
<protein>
    <submittedName>
        <fullName evidence="9">Uncharacterized protein</fullName>
    </submittedName>
</protein>
<dbReference type="PANTHER" id="PTHR34975">
    <property type="entry name" value="SPORE GERMINATION PROTEIN A2"/>
    <property type="match status" value="1"/>
</dbReference>
<evidence type="ECO:0000256" key="5">
    <source>
        <dbReference type="ARBA" id="ARBA00022692"/>
    </source>
</evidence>
<evidence type="ECO:0000313" key="10">
    <source>
        <dbReference type="Proteomes" id="UP000092573"/>
    </source>
</evidence>
<dbReference type="AlphaFoldDB" id="A0A1B1N386"/>
<feature type="transmembrane region" description="Helical" evidence="8">
    <location>
        <begin position="38"/>
        <end position="59"/>
    </location>
</feature>
<dbReference type="GO" id="GO:0009847">
    <property type="term" value="P:spore germination"/>
    <property type="evidence" value="ECO:0007669"/>
    <property type="project" value="InterPro"/>
</dbReference>
<dbReference type="NCBIfam" id="TIGR00912">
    <property type="entry name" value="2A0309"/>
    <property type="match status" value="1"/>
</dbReference>
<dbReference type="STRING" id="1462996.AWM70_15985"/>